<evidence type="ECO:0000259" key="3">
    <source>
        <dbReference type="Pfam" id="PF02678"/>
    </source>
</evidence>
<dbReference type="RefSeq" id="WP_338435793.1">
    <property type="nucleotide sequence ID" value="NZ_JAUYVH010000002.1"/>
</dbReference>
<dbReference type="PIRSF" id="PIRSF006232">
    <property type="entry name" value="Pirin"/>
    <property type="match status" value="1"/>
</dbReference>
<dbReference type="CDD" id="cd02247">
    <property type="entry name" value="cupin_pirin_C"/>
    <property type="match status" value="1"/>
</dbReference>
<evidence type="ECO:0000259" key="4">
    <source>
        <dbReference type="Pfam" id="PF05726"/>
    </source>
</evidence>
<dbReference type="PANTHER" id="PTHR13903:SF8">
    <property type="entry name" value="PIRIN"/>
    <property type="match status" value="1"/>
</dbReference>
<reference evidence="5 6" key="1">
    <citation type="submission" date="2023-08" db="EMBL/GenBank/DDBJ databases">
        <title>Oxalobacteraceae gen .nov., isolated from river sludge outside the plant.</title>
        <authorList>
            <person name="Zhao S.Y."/>
        </authorList>
    </citation>
    <scope>NUCLEOTIDE SEQUENCE [LARGE SCALE GENOMIC DNA]</scope>
    <source>
        <strain evidence="5 6">R-40</strain>
    </source>
</reference>
<dbReference type="CDD" id="cd02909">
    <property type="entry name" value="cupin_pirin_N"/>
    <property type="match status" value="1"/>
</dbReference>
<dbReference type="InterPro" id="IPR014710">
    <property type="entry name" value="RmlC-like_jellyroll"/>
</dbReference>
<dbReference type="PANTHER" id="PTHR13903">
    <property type="entry name" value="PIRIN-RELATED"/>
    <property type="match status" value="1"/>
</dbReference>
<evidence type="ECO:0000313" key="5">
    <source>
        <dbReference type="EMBL" id="MDQ9169869.1"/>
    </source>
</evidence>
<keyword evidence="6" id="KW-1185">Reference proteome</keyword>
<comment type="similarity">
    <text evidence="1 2">Belongs to the pirin family.</text>
</comment>
<dbReference type="InterPro" id="IPR003829">
    <property type="entry name" value="Pirin_N_dom"/>
</dbReference>
<proteinExistence type="inferred from homology"/>
<dbReference type="InterPro" id="IPR011051">
    <property type="entry name" value="RmlC_Cupin_sf"/>
</dbReference>
<name>A0ABU1BM10_9BURK</name>
<dbReference type="Gene3D" id="2.60.120.10">
    <property type="entry name" value="Jelly Rolls"/>
    <property type="match status" value="2"/>
</dbReference>
<accession>A0ABU1BM10</accession>
<organism evidence="5 6">
    <name type="scientific">Keguizhuia sedimenti</name>
    <dbReference type="NCBI Taxonomy" id="3064264"/>
    <lineage>
        <taxon>Bacteria</taxon>
        <taxon>Pseudomonadati</taxon>
        <taxon>Pseudomonadota</taxon>
        <taxon>Betaproteobacteria</taxon>
        <taxon>Burkholderiales</taxon>
        <taxon>Oxalobacteraceae</taxon>
        <taxon>Keguizhuia</taxon>
    </lineage>
</organism>
<protein>
    <submittedName>
        <fullName evidence="5">Pirin family protein</fullName>
    </submittedName>
</protein>
<dbReference type="EMBL" id="JAUYVH010000002">
    <property type="protein sequence ID" value="MDQ9169869.1"/>
    <property type="molecule type" value="Genomic_DNA"/>
</dbReference>
<comment type="caution">
    <text evidence="5">The sequence shown here is derived from an EMBL/GenBank/DDBJ whole genome shotgun (WGS) entry which is preliminary data.</text>
</comment>
<evidence type="ECO:0000256" key="2">
    <source>
        <dbReference type="RuleBase" id="RU003457"/>
    </source>
</evidence>
<feature type="domain" description="Pirin N-terminal" evidence="3">
    <location>
        <begin position="23"/>
        <end position="128"/>
    </location>
</feature>
<gene>
    <name evidence="5" type="ORF">Q8A64_05530</name>
</gene>
<dbReference type="Pfam" id="PF05726">
    <property type="entry name" value="Pirin_C"/>
    <property type="match status" value="1"/>
</dbReference>
<dbReference type="Proteomes" id="UP001225596">
    <property type="component" value="Unassembled WGS sequence"/>
</dbReference>
<feature type="domain" description="Pirin C-terminal" evidence="4">
    <location>
        <begin position="181"/>
        <end position="281"/>
    </location>
</feature>
<sequence>MDKTDSALDIVVVPRTRDLGDHFEVRRALPTTQRRMVGPFVFFDQMGPHVFAAGAGLDVRPHPHIGLATVTYLFDGEILHRDSLNTVQPIRPGEVNWMTAGRGIVHSERTAPDIRRQSSSLFGLQCWVALPRQHEETDPSFQHFKATQLPREEGEGIVATVIAGRFFGRQAPVPVLSELFYVDVQLESGATLTIPPDYDEQALYIVEGRVDMGKDGLFDAGQLLVLKPGKTATVTASGAPARLMLLGGEPMDGPRAVVWNFVSSSAERLEQAKEDWRMQRFPRIQGESEWIPFPEQPGKPVFYP</sequence>
<evidence type="ECO:0000313" key="6">
    <source>
        <dbReference type="Proteomes" id="UP001225596"/>
    </source>
</evidence>
<dbReference type="Pfam" id="PF02678">
    <property type="entry name" value="Pirin"/>
    <property type="match status" value="1"/>
</dbReference>
<dbReference type="InterPro" id="IPR012093">
    <property type="entry name" value="Pirin"/>
</dbReference>
<dbReference type="SUPFAM" id="SSF51182">
    <property type="entry name" value="RmlC-like cupins"/>
    <property type="match status" value="1"/>
</dbReference>
<dbReference type="InterPro" id="IPR008778">
    <property type="entry name" value="Pirin_C_dom"/>
</dbReference>
<evidence type="ECO:0000256" key="1">
    <source>
        <dbReference type="ARBA" id="ARBA00008416"/>
    </source>
</evidence>